<dbReference type="AlphaFoldDB" id="A0A8K0D006"/>
<comment type="caution">
    <text evidence="14">The sequence shown here is derived from an EMBL/GenBank/DDBJ whole genome shotgun (WGS) entry which is preliminary data.</text>
</comment>
<evidence type="ECO:0000256" key="11">
    <source>
        <dbReference type="ARBA" id="ARBA00023136"/>
    </source>
</evidence>
<dbReference type="EMBL" id="VTPC01004683">
    <property type="protein sequence ID" value="KAF2896873.1"/>
    <property type="molecule type" value="Genomic_DNA"/>
</dbReference>
<evidence type="ECO:0000313" key="15">
    <source>
        <dbReference type="Proteomes" id="UP000801492"/>
    </source>
</evidence>
<dbReference type="InterPro" id="IPR003204">
    <property type="entry name" value="Cyt_c_oxidase_su5A/6"/>
</dbReference>
<comment type="pathway">
    <text evidence="2 13">Energy metabolism; oxidative phosphorylation.</text>
</comment>
<evidence type="ECO:0000256" key="6">
    <source>
        <dbReference type="ARBA" id="ARBA00022723"/>
    </source>
</evidence>
<comment type="similarity">
    <text evidence="3 13">Belongs to the cytochrome c oxidase subunit 5A family.</text>
</comment>
<dbReference type="Pfam" id="PF02284">
    <property type="entry name" value="COX5A"/>
    <property type="match status" value="1"/>
</dbReference>
<dbReference type="GO" id="GO:0006123">
    <property type="term" value="P:mitochondrial electron transport, cytochrome c to oxygen"/>
    <property type="evidence" value="ECO:0007669"/>
    <property type="project" value="UniProtKB-UniRule"/>
</dbReference>
<dbReference type="CDD" id="cd00923">
    <property type="entry name" value="Cyt_c_Oxidase_Va"/>
    <property type="match status" value="1"/>
</dbReference>
<reference evidence="14" key="1">
    <citation type="submission" date="2019-08" db="EMBL/GenBank/DDBJ databases">
        <title>The genome of the North American firefly Photinus pyralis.</title>
        <authorList>
            <consortium name="Photinus pyralis genome working group"/>
            <person name="Fallon T.R."/>
            <person name="Sander Lower S.E."/>
            <person name="Weng J.-K."/>
        </authorList>
    </citation>
    <scope>NUCLEOTIDE SEQUENCE</scope>
    <source>
        <strain evidence="14">TRF0915ILg1</strain>
        <tissue evidence="14">Whole body</tissue>
    </source>
</reference>
<evidence type="ECO:0000256" key="7">
    <source>
        <dbReference type="ARBA" id="ARBA00022792"/>
    </source>
</evidence>
<protein>
    <recommendedName>
        <fullName evidence="4 13">Cytochrome c oxidase subunit 5A, mitochondrial</fullName>
    </recommendedName>
    <alternativeName>
        <fullName evidence="12 13">Cytochrome c oxidase polypeptide Va</fullName>
    </alternativeName>
</protein>
<evidence type="ECO:0000256" key="10">
    <source>
        <dbReference type="ARBA" id="ARBA00023128"/>
    </source>
</evidence>
<evidence type="ECO:0000313" key="14">
    <source>
        <dbReference type="EMBL" id="KAF2896873.1"/>
    </source>
</evidence>
<evidence type="ECO:0000256" key="5">
    <source>
        <dbReference type="ARBA" id="ARBA00022617"/>
    </source>
</evidence>
<keyword evidence="5 13" id="KW-0349">Heme</keyword>
<gene>
    <name evidence="14" type="ORF">ILUMI_09301</name>
</gene>
<evidence type="ECO:0000256" key="1">
    <source>
        <dbReference type="ARBA" id="ARBA00004443"/>
    </source>
</evidence>
<dbReference type="OrthoDB" id="5778907at2759"/>
<sequence>MSLVRTAAGKVFEQMARLVRPARRNIYHYQLLHEPIDDLIHRYECFFCRQDIDGWDIRQAMNDLAGMDMVSDPRIIIAALYACRRVNEYALAVRYLESVKYKCGPNVDRIYPYLLQEIAPTLNELGIDTPEALGYDKPELFLVDVDMIH</sequence>
<evidence type="ECO:0000256" key="8">
    <source>
        <dbReference type="ARBA" id="ARBA00022946"/>
    </source>
</evidence>
<evidence type="ECO:0000256" key="2">
    <source>
        <dbReference type="ARBA" id="ARBA00004673"/>
    </source>
</evidence>
<dbReference type="SUPFAM" id="SSF48479">
    <property type="entry name" value="Cytochrome c oxidase subunit E"/>
    <property type="match status" value="1"/>
</dbReference>
<dbReference type="UniPathway" id="UPA00705"/>
<keyword evidence="11 13" id="KW-0472">Membrane</keyword>
<dbReference type="InterPro" id="IPR036545">
    <property type="entry name" value="Cyt_c_oxidase_su5A/6_sf"/>
</dbReference>
<keyword evidence="15" id="KW-1185">Reference proteome</keyword>
<dbReference type="Proteomes" id="UP000801492">
    <property type="component" value="Unassembled WGS sequence"/>
</dbReference>
<accession>A0A8K0D006</accession>
<keyword evidence="7 13" id="KW-0999">Mitochondrion inner membrane</keyword>
<dbReference type="GO" id="GO:0005743">
    <property type="term" value="C:mitochondrial inner membrane"/>
    <property type="evidence" value="ECO:0007669"/>
    <property type="project" value="UniProtKB-SubCell"/>
</dbReference>
<organism evidence="14 15">
    <name type="scientific">Ignelater luminosus</name>
    <name type="common">Cucubano</name>
    <name type="synonym">Pyrophorus luminosus</name>
    <dbReference type="NCBI Taxonomy" id="2038154"/>
    <lineage>
        <taxon>Eukaryota</taxon>
        <taxon>Metazoa</taxon>
        <taxon>Ecdysozoa</taxon>
        <taxon>Arthropoda</taxon>
        <taxon>Hexapoda</taxon>
        <taxon>Insecta</taxon>
        <taxon>Pterygota</taxon>
        <taxon>Neoptera</taxon>
        <taxon>Endopterygota</taxon>
        <taxon>Coleoptera</taxon>
        <taxon>Polyphaga</taxon>
        <taxon>Elateriformia</taxon>
        <taxon>Elateroidea</taxon>
        <taxon>Elateridae</taxon>
        <taxon>Agrypninae</taxon>
        <taxon>Pyrophorini</taxon>
        <taxon>Ignelater</taxon>
    </lineage>
</organism>
<evidence type="ECO:0000256" key="12">
    <source>
        <dbReference type="ARBA" id="ARBA00031049"/>
    </source>
</evidence>
<name>A0A8K0D006_IGNLU</name>
<evidence type="ECO:0000256" key="9">
    <source>
        <dbReference type="ARBA" id="ARBA00023004"/>
    </source>
</evidence>
<evidence type="ECO:0000256" key="3">
    <source>
        <dbReference type="ARBA" id="ARBA00007972"/>
    </source>
</evidence>
<proteinExistence type="inferred from homology"/>
<dbReference type="GO" id="GO:0045277">
    <property type="term" value="C:respiratory chain complex IV"/>
    <property type="evidence" value="ECO:0007669"/>
    <property type="project" value="UniProtKB-UniRule"/>
</dbReference>
<comment type="subunit">
    <text evidence="13">Component of the cytochrome c oxidase (complex IV, CIV), a multisubunit enzyme composed of a catalytic core of 3 subunits and several supernumerary subunits. The complex exists as a monomer or a dimer and forms supercomplexes (SCs) in the inner mitochondrial membrane with ubiquinol-cytochrome c oxidoreductase (cytochrome b-c1 complex, complex III, CIII).</text>
</comment>
<keyword evidence="8 13" id="KW-0809">Transit peptide</keyword>
<dbReference type="Gene3D" id="1.25.40.40">
    <property type="entry name" value="Cytochrome c oxidase, subunit Va/VI"/>
    <property type="match status" value="1"/>
</dbReference>
<dbReference type="PANTHER" id="PTHR14200:SF11">
    <property type="entry name" value="CYTOCHROME C OXIDASE SUBUNIT 5A, MITOCHONDRIAL"/>
    <property type="match status" value="1"/>
</dbReference>
<keyword evidence="9 13" id="KW-0408">Iron</keyword>
<comment type="function">
    <text evidence="13">Component of the cytochrome c oxidase, the last enzyme in the mitochondrial electron transport chain which drives oxidative phosphorylation. The respiratory chain contains 3 multisubunit complexes succinate dehydrogenase (complex II, CII), ubiquinol-cytochrome c oxidoreductase (cytochrome b-c1 complex, complex III, CIII) and cytochrome c oxidase (complex IV, CIV), that cooperate to transfer electrons derived from NADH and succinate to molecular oxygen, creating an electrochemical gradient over the inner membrane that drives transmembrane transport and the ATP synthase. Cytochrome c oxidase is the component of the respiratory chain that catalyzes the reduction of oxygen to water. Electrons originating from reduced cytochrome c in the intermembrane space (IMS) are transferred via the dinuclear copper A center (CU(A)) of subunit 2 and heme A of subunit 1 to the active site in subunit 1, a binuclear center (BNC) formed by heme A3 and copper B (CU(B)). The BNC reduces molecular oxygen to 2 water molecules using 4 electrons from cytochrome c in the IMS and 4 protons from the mitochondrial matrix.</text>
</comment>
<comment type="subcellular location">
    <subcellularLocation>
        <location evidence="1 13">Mitochondrion inner membrane</location>
        <topology evidence="1 13">Peripheral membrane protein</topology>
        <orientation evidence="1 13">Matrix side</orientation>
    </subcellularLocation>
</comment>
<keyword evidence="10 13" id="KW-0496">Mitochondrion</keyword>
<dbReference type="GO" id="GO:0046872">
    <property type="term" value="F:metal ion binding"/>
    <property type="evidence" value="ECO:0007669"/>
    <property type="project" value="UniProtKB-UniRule"/>
</dbReference>
<evidence type="ECO:0000256" key="13">
    <source>
        <dbReference type="RuleBase" id="RU368103"/>
    </source>
</evidence>
<dbReference type="PANTHER" id="PTHR14200">
    <property type="entry name" value="CYTOCHROME C OXIDASE POLYPEPTIDE"/>
    <property type="match status" value="1"/>
</dbReference>
<keyword evidence="6 13" id="KW-0479">Metal-binding</keyword>
<evidence type="ECO:0000256" key="4">
    <source>
        <dbReference type="ARBA" id="ARBA00021968"/>
    </source>
</evidence>